<evidence type="ECO:0000313" key="6">
    <source>
        <dbReference type="EMBL" id="MFC5381507.1"/>
    </source>
</evidence>
<evidence type="ECO:0000256" key="4">
    <source>
        <dbReference type="ARBA" id="ARBA00022807"/>
    </source>
</evidence>
<dbReference type="InterPro" id="IPR023346">
    <property type="entry name" value="Lysozyme-like_dom_sf"/>
</dbReference>
<evidence type="ECO:0000256" key="3">
    <source>
        <dbReference type="ARBA" id="ARBA00022801"/>
    </source>
</evidence>
<dbReference type="Pfam" id="PF00877">
    <property type="entry name" value="NLPC_P60"/>
    <property type="match status" value="1"/>
</dbReference>
<keyword evidence="7" id="KW-1185">Reference proteome</keyword>
<feature type="domain" description="NlpC/P60" evidence="5">
    <location>
        <begin position="96"/>
        <end position="218"/>
    </location>
</feature>
<evidence type="ECO:0000259" key="5">
    <source>
        <dbReference type="PROSITE" id="PS51935"/>
    </source>
</evidence>
<dbReference type="CDD" id="cd00254">
    <property type="entry name" value="LT-like"/>
    <property type="match status" value="1"/>
</dbReference>
<dbReference type="Pfam" id="PF01464">
    <property type="entry name" value="SLT"/>
    <property type="match status" value="1"/>
</dbReference>
<gene>
    <name evidence="6" type="ORF">ACFPJ6_11950</name>
</gene>
<evidence type="ECO:0000256" key="1">
    <source>
        <dbReference type="ARBA" id="ARBA00007074"/>
    </source>
</evidence>
<dbReference type="PANTHER" id="PTHR47053">
    <property type="entry name" value="MUREIN DD-ENDOPEPTIDASE MEPH-RELATED"/>
    <property type="match status" value="1"/>
</dbReference>
<dbReference type="EMBL" id="JBHSLD010000009">
    <property type="protein sequence ID" value="MFC5381507.1"/>
    <property type="molecule type" value="Genomic_DNA"/>
</dbReference>
<reference evidence="7" key="1">
    <citation type="journal article" date="2019" name="Int. J. Syst. Evol. Microbiol.">
        <title>The Global Catalogue of Microorganisms (GCM) 10K type strain sequencing project: providing services to taxonomists for standard genome sequencing and annotation.</title>
        <authorList>
            <consortium name="The Broad Institute Genomics Platform"/>
            <consortium name="The Broad Institute Genome Sequencing Center for Infectious Disease"/>
            <person name="Wu L."/>
            <person name="Ma J."/>
        </authorList>
    </citation>
    <scope>NUCLEOTIDE SEQUENCE [LARGE SCALE GENOMIC DNA]</scope>
    <source>
        <strain evidence="7">CCUG 43114</strain>
    </source>
</reference>
<dbReference type="InterPro" id="IPR051202">
    <property type="entry name" value="Peptidase_C40"/>
</dbReference>
<dbReference type="SUPFAM" id="SSF54001">
    <property type="entry name" value="Cysteine proteinases"/>
    <property type="match status" value="1"/>
</dbReference>
<dbReference type="InterPro" id="IPR008258">
    <property type="entry name" value="Transglycosylase_SLT_dom_1"/>
</dbReference>
<dbReference type="Gene3D" id="1.10.530.10">
    <property type="match status" value="1"/>
</dbReference>
<keyword evidence="4" id="KW-0788">Thiol protease</keyword>
<dbReference type="RefSeq" id="WP_340269393.1">
    <property type="nucleotide sequence ID" value="NZ_JBBEOG010000004.1"/>
</dbReference>
<dbReference type="InterPro" id="IPR038765">
    <property type="entry name" value="Papain-like_cys_pep_sf"/>
</dbReference>
<protein>
    <submittedName>
        <fullName evidence="6">Transglycosylase SLT domain-containing protein</fullName>
    </submittedName>
</protein>
<keyword evidence="3" id="KW-0378">Hydrolase</keyword>
<keyword evidence="2" id="KW-0645">Protease</keyword>
<accession>A0ABW0GNE9</accession>
<organism evidence="6 7">
    <name type="scientific">Aquipuribacter nitratireducens</name>
    <dbReference type="NCBI Taxonomy" id="650104"/>
    <lineage>
        <taxon>Bacteria</taxon>
        <taxon>Bacillati</taxon>
        <taxon>Actinomycetota</taxon>
        <taxon>Actinomycetes</taxon>
        <taxon>Micrococcales</taxon>
        <taxon>Intrasporangiaceae</taxon>
        <taxon>Aquipuribacter</taxon>
    </lineage>
</organism>
<dbReference type="PROSITE" id="PS51935">
    <property type="entry name" value="NLPC_P60"/>
    <property type="match status" value="1"/>
</dbReference>
<dbReference type="SUPFAM" id="SSF53955">
    <property type="entry name" value="Lysozyme-like"/>
    <property type="match status" value="1"/>
</dbReference>
<evidence type="ECO:0000256" key="2">
    <source>
        <dbReference type="ARBA" id="ARBA00022670"/>
    </source>
</evidence>
<comment type="caution">
    <text evidence="6">The sequence shown here is derived from an EMBL/GenBank/DDBJ whole genome shotgun (WGS) entry which is preliminary data.</text>
</comment>
<proteinExistence type="inferred from homology"/>
<dbReference type="Proteomes" id="UP001596122">
    <property type="component" value="Unassembled WGS sequence"/>
</dbReference>
<sequence length="372" mass="37709">MSVVEVQARIAAISGQLQQLTGRRAAVDPLQADAFAAQLGQAGAALGLSSPAAGGPGQPVTDVAALQRLLGAGGTGGVAAVGGTSPTAGGSADDGRVTGGDVVAAARKYLGVPYKWGGTDPRTGLDCSGLVQRVFKDLGVDVPRTVADQRRAGDAVPSLAQARPGDLIAFSSERSPSGRHIGIYIGDGKMINAPRAGKDVMISDVWAPERITAIRRIVPADAPATAQPAQPAQAAQAAQAAARPGWAATAGGLAEAFTAATARYDLPTGLLEAVARRESGMRSDAVSPAGAIGLMQLMPGTARELGVDPRDPVASIDGAARYLRQQLNAFGTLELALAAYNAGPGNVRRYDGIPPFAETHAYVSAILADLRA</sequence>
<dbReference type="InterPro" id="IPR000064">
    <property type="entry name" value="NLP_P60_dom"/>
</dbReference>
<dbReference type="PANTHER" id="PTHR47053:SF3">
    <property type="entry name" value="GAMMA-D-GLUTAMYL-L-LYSINE DIPEPTIDYL-PEPTIDASE"/>
    <property type="match status" value="1"/>
</dbReference>
<dbReference type="Gene3D" id="3.90.1720.10">
    <property type="entry name" value="endopeptidase domain like (from Nostoc punctiforme)"/>
    <property type="match status" value="1"/>
</dbReference>
<comment type="similarity">
    <text evidence="1">Belongs to the peptidase C40 family.</text>
</comment>
<name>A0ABW0GNE9_9MICO</name>
<evidence type="ECO:0000313" key="7">
    <source>
        <dbReference type="Proteomes" id="UP001596122"/>
    </source>
</evidence>